<keyword evidence="3" id="KW-1185">Reference proteome</keyword>
<dbReference type="AlphaFoldDB" id="A0A318YFH8"/>
<sequence length="272" mass="31698">MKLSKSIPESMRHTLVKASSAIFEPVETILEKSGKTQKAQKLRKLQHQCIGLSEDQWQYINDYFVTEEFLHLALQAREKELQDNKEIKSEQPASDDLNKFNSYKEKLRKSERKLEALNNDVRATEGVMKLLEWKMGHTPLYRAMSFQRCDSKWYLRDTWLREKCAKDGGCCGRSCGCCEKPRCTRSDREVLGHCTPMCDCCDGYRGRIITVHTDDFVTLGQVDLIPREAKRYAHSKAVYERRIEFDPRKERTDKISARLMNAYVWGLDGRRG</sequence>
<evidence type="ECO:0000313" key="2">
    <source>
        <dbReference type="EMBL" id="PYH32407.1"/>
    </source>
</evidence>
<reference evidence="2" key="1">
    <citation type="submission" date="2016-12" db="EMBL/GenBank/DDBJ databases">
        <title>The genomes of Aspergillus section Nigri reveals drivers in fungal speciation.</title>
        <authorList>
            <consortium name="DOE Joint Genome Institute"/>
            <person name="Vesth T.C."/>
            <person name="Nybo J."/>
            <person name="Theobald S."/>
            <person name="Brandl J."/>
            <person name="Frisvad J.C."/>
            <person name="Nielsen K.F."/>
            <person name="Lyhne E.K."/>
            <person name="Kogle M.E."/>
            <person name="Kuo A."/>
            <person name="Riley R."/>
            <person name="Clum A."/>
            <person name="Nolan M."/>
            <person name="Lipzen A."/>
            <person name="Salamov A."/>
            <person name="Henrissat B."/>
            <person name="Wiebenga A."/>
            <person name="De Vries R.P."/>
            <person name="Grigoriev I.V."/>
            <person name="Mortensen U.H."/>
            <person name="Andersen M.R."/>
            <person name="Baker S.E."/>
        </authorList>
    </citation>
    <scope>NUCLEOTIDE SEQUENCE [LARGE SCALE GENOMIC DNA]</scope>
    <source>
        <strain evidence="2">CBS 115656</strain>
    </source>
</reference>
<name>A0A318YFH8_ASPNB</name>
<evidence type="ECO:0000313" key="3">
    <source>
        <dbReference type="Proteomes" id="UP000247647"/>
    </source>
</evidence>
<dbReference type="Proteomes" id="UP000247647">
    <property type="component" value="Unassembled WGS sequence"/>
</dbReference>
<accession>A0A318YFH8</accession>
<organism evidence="2 3">
    <name type="scientific">Aspergillus neoniger (strain CBS 115656)</name>
    <dbReference type="NCBI Taxonomy" id="1448310"/>
    <lineage>
        <taxon>Eukaryota</taxon>
        <taxon>Fungi</taxon>
        <taxon>Dikarya</taxon>
        <taxon>Ascomycota</taxon>
        <taxon>Pezizomycotina</taxon>
        <taxon>Eurotiomycetes</taxon>
        <taxon>Eurotiomycetidae</taxon>
        <taxon>Eurotiales</taxon>
        <taxon>Aspergillaceae</taxon>
        <taxon>Aspergillus</taxon>
        <taxon>Aspergillus subgen. Circumdati</taxon>
    </lineage>
</organism>
<keyword evidence="1" id="KW-0175">Coiled coil</keyword>
<evidence type="ECO:0000256" key="1">
    <source>
        <dbReference type="SAM" id="Coils"/>
    </source>
</evidence>
<feature type="coiled-coil region" evidence="1">
    <location>
        <begin position="100"/>
        <end position="127"/>
    </location>
</feature>
<gene>
    <name evidence="2" type="ORF">BO87DRAFT_388394</name>
</gene>
<dbReference type="EMBL" id="KZ821468">
    <property type="protein sequence ID" value="PYH32407.1"/>
    <property type="molecule type" value="Genomic_DNA"/>
</dbReference>
<dbReference type="OrthoDB" id="4462017at2759"/>
<proteinExistence type="predicted"/>
<dbReference type="RefSeq" id="XP_025477885.1">
    <property type="nucleotide sequence ID" value="XM_025624857.1"/>
</dbReference>
<protein>
    <submittedName>
        <fullName evidence="2">Uncharacterized protein</fullName>
    </submittedName>
</protein>
<dbReference type="GeneID" id="37127313"/>